<dbReference type="CDD" id="cd16576">
    <property type="entry name" value="RING-HC_TRIM9-like_C-I"/>
    <property type="match status" value="1"/>
</dbReference>
<dbReference type="InterPro" id="IPR036116">
    <property type="entry name" value="FN3_sf"/>
</dbReference>
<dbReference type="Pfam" id="PF00622">
    <property type="entry name" value="SPRY"/>
    <property type="match status" value="1"/>
</dbReference>
<dbReference type="InterPro" id="IPR003649">
    <property type="entry name" value="Bbox_C"/>
</dbReference>
<dbReference type="InterPro" id="IPR043136">
    <property type="entry name" value="B30.2/SPRY_sf"/>
</dbReference>
<reference evidence="11 12" key="1">
    <citation type="submission" date="2024-08" db="EMBL/GenBank/DDBJ databases">
        <authorList>
            <person name="Cucini C."/>
            <person name="Frati F."/>
        </authorList>
    </citation>
    <scope>NUCLEOTIDE SEQUENCE [LARGE SCALE GENOMIC DNA]</scope>
</reference>
<dbReference type="PANTHER" id="PTHR24099:SF15">
    <property type="entry name" value="E3 UBIQUITIN-PROTEIN LIGASE TRIM9"/>
    <property type="match status" value="1"/>
</dbReference>
<feature type="domain" description="B box-type" evidence="8">
    <location>
        <begin position="200"/>
        <end position="246"/>
    </location>
</feature>
<feature type="compositionally biased region" description="Basic residues" evidence="7">
    <location>
        <begin position="50"/>
        <end position="64"/>
    </location>
</feature>
<dbReference type="SUPFAM" id="SSF57845">
    <property type="entry name" value="B-box zinc-binding domain"/>
    <property type="match status" value="1"/>
</dbReference>
<accession>A0ABP1QX50</accession>
<dbReference type="InterPro" id="IPR050617">
    <property type="entry name" value="E3_ligase_FN3/SPRY"/>
</dbReference>
<evidence type="ECO:0000256" key="6">
    <source>
        <dbReference type="PROSITE-ProRule" id="PRU00024"/>
    </source>
</evidence>
<dbReference type="Pfam" id="PF22586">
    <property type="entry name" value="ANCHR-like_BBOX"/>
    <property type="match status" value="1"/>
</dbReference>
<protein>
    <recommendedName>
        <fullName evidence="13">E3 ubiquitin-protein ligase TRIM9</fullName>
    </recommendedName>
</protein>
<feature type="domain" description="Fibronectin type-III" evidence="10">
    <location>
        <begin position="503"/>
        <end position="596"/>
    </location>
</feature>
<dbReference type="PANTHER" id="PTHR24099">
    <property type="entry name" value="E3 UBIQUITIN-PROTEIN LIGASE TRIM36-RELATED"/>
    <property type="match status" value="1"/>
</dbReference>
<evidence type="ECO:0000256" key="2">
    <source>
        <dbReference type="ARBA" id="ARBA00022771"/>
    </source>
</evidence>
<dbReference type="InterPro" id="IPR013783">
    <property type="entry name" value="Ig-like_fold"/>
</dbReference>
<dbReference type="Gene3D" id="3.30.40.10">
    <property type="entry name" value="Zinc/RING finger domain, C3HC4 (zinc finger)"/>
    <property type="match status" value="1"/>
</dbReference>
<dbReference type="Gene3D" id="3.30.160.60">
    <property type="entry name" value="Classic Zinc Finger"/>
    <property type="match status" value="1"/>
</dbReference>
<keyword evidence="3" id="KW-0833">Ubl conjugation pathway</keyword>
<evidence type="ECO:0000313" key="12">
    <source>
        <dbReference type="Proteomes" id="UP001642540"/>
    </source>
</evidence>
<dbReference type="CDD" id="cd19764">
    <property type="entry name" value="Bbox2_TRIM9-like"/>
    <property type="match status" value="1"/>
</dbReference>
<dbReference type="CDD" id="cd12889">
    <property type="entry name" value="SPRY_PRY_TRIM67_9"/>
    <property type="match status" value="1"/>
</dbReference>
<dbReference type="InterPro" id="IPR001870">
    <property type="entry name" value="B30.2/SPRY"/>
</dbReference>
<dbReference type="Gene3D" id="4.10.830.40">
    <property type="match status" value="1"/>
</dbReference>
<evidence type="ECO:0000313" key="11">
    <source>
        <dbReference type="EMBL" id="CAL8111162.1"/>
    </source>
</evidence>
<dbReference type="Gene3D" id="1.20.5.170">
    <property type="match status" value="1"/>
</dbReference>
<dbReference type="EMBL" id="CAXLJM020000046">
    <property type="protein sequence ID" value="CAL8111162.1"/>
    <property type="molecule type" value="Genomic_DNA"/>
</dbReference>
<evidence type="ECO:0000256" key="4">
    <source>
        <dbReference type="ARBA" id="ARBA00022833"/>
    </source>
</evidence>
<evidence type="ECO:0008006" key="13">
    <source>
        <dbReference type="Google" id="ProtNLM"/>
    </source>
</evidence>
<dbReference type="PROSITE" id="PS50119">
    <property type="entry name" value="ZF_BBOX"/>
    <property type="match status" value="2"/>
</dbReference>
<dbReference type="SMART" id="SM00060">
    <property type="entry name" value="FN3"/>
    <property type="match status" value="1"/>
</dbReference>
<keyword evidence="4" id="KW-0862">Zinc</keyword>
<evidence type="ECO:0000259" key="10">
    <source>
        <dbReference type="PROSITE" id="PS50853"/>
    </source>
</evidence>
<dbReference type="InterPro" id="IPR013083">
    <property type="entry name" value="Znf_RING/FYVE/PHD"/>
</dbReference>
<dbReference type="SUPFAM" id="SSF49265">
    <property type="entry name" value="Fibronectin type III"/>
    <property type="match status" value="1"/>
</dbReference>
<dbReference type="PROSITE" id="PS50188">
    <property type="entry name" value="B302_SPRY"/>
    <property type="match status" value="1"/>
</dbReference>
<comment type="caution">
    <text evidence="11">The sequence shown here is derived from an EMBL/GenBank/DDBJ whole genome shotgun (WGS) entry which is preliminary data.</text>
</comment>
<dbReference type="InterPro" id="IPR003877">
    <property type="entry name" value="SPRY_dom"/>
</dbReference>
<dbReference type="Gene3D" id="2.60.120.920">
    <property type="match status" value="1"/>
</dbReference>
<evidence type="ECO:0000256" key="7">
    <source>
        <dbReference type="SAM" id="MobiDB-lite"/>
    </source>
</evidence>
<evidence type="ECO:0000256" key="5">
    <source>
        <dbReference type="ARBA" id="ARBA00023054"/>
    </source>
</evidence>
<dbReference type="InterPro" id="IPR000315">
    <property type="entry name" value="Znf_B-box"/>
</dbReference>
<name>A0ABP1QX50_9HEXA</name>
<dbReference type="SMART" id="SM00336">
    <property type="entry name" value="BBOX"/>
    <property type="match status" value="2"/>
</dbReference>
<evidence type="ECO:0000259" key="8">
    <source>
        <dbReference type="PROSITE" id="PS50119"/>
    </source>
</evidence>
<dbReference type="InterPro" id="IPR027370">
    <property type="entry name" value="Znf-RING_euk"/>
</dbReference>
<organism evidence="11 12">
    <name type="scientific">Orchesella dallaii</name>
    <dbReference type="NCBI Taxonomy" id="48710"/>
    <lineage>
        <taxon>Eukaryota</taxon>
        <taxon>Metazoa</taxon>
        <taxon>Ecdysozoa</taxon>
        <taxon>Arthropoda</taxon>
        <taxon>Hexapoda</taxon>
        <taxon>Collembola</taxon>
        <taxon>Entomobryomorpha</taxon>
        <taxon>Entomobryoidea</taxon>
        <taxon>Orchesellidae</taxon>
        <taxon>Orchesellinae</taxon>
        <taxon>Orchesella</taxon>
    </lineage>
</organism>
<dbReference type="Gene3D" id="2.60.40.10">
    <property type="entry name" value="Immunoglobulins"/>
    <property type="match status" value="1"/>
</dbReference>
<feature type="compositionally biased region" description="Low complexity" evidence="7">
    <location>
        <begin position="94"/>
        <end position="113"/>
    </location>
</feature>
<evidence type="ECO:0000259" key="9">
    <source>
        <dbReference type="PROSITE" id="PS50188"/>
    </source>
</evidence>
<evidence type="ECO:0000256" key="1">
    <source>
        <dbReference type="ARBA" id="ARBA00022723"/>
    </source>
</evidence>
<dbReference type="Pfam" id="PF13445">
    <property type="entry name" value="zf-RING_UBOX"/>
    <property type="match status" value="1"/>
</dbReference>
<keyword evidence="5" id="KW-0175">Coiled coil</keyword>
<dbReference type="Proteomes" id="UP001642540">
    <property type="component" value="Unassembled WGS sequence"/>
</dbReference>
<dbReference type="SMART" id="SM00502">
    <property type="entry name" value="BBC"/>
    <property type="match status" value="1"/>
</dbReference>
<dbReference type="InterPro" id="IPR013320">
    <property type="entry name" value="ConA-like_dom_sf"/>
</dbReference>
<feature type="domain" description="B30.2/SPRY" evidence="9">
    <location>
        <begin position="578"/>
        <end position="761"/>
    </location>
</feature>
<dbReference type="PROSITE" id="PS50853">
    <property type="entry name" value="FN3"/>
    <property type="match status" value="1"/>
</dbReference>
<proteinExistence type="predicted"/>
<dbReference type="InterPro" id="IPR003961">
    <property type="entry name" value="FN3_dom"/>
</dbReference>
<feature type="region of interest" description="Disordered" evidence="7">
    <location>
        <begin position="45"/>
        <end position="71"/>
    </location>
</feature>
<dbReference type="SMART" id="SM00449">
    <property type="entry name" value="SPRY"/>
    <property type="match status" value="1"/>
</dbReference>
<feature type="domain" description="B box-type" evidence="8">
    <location>
        <begin position="264"/>
        <end position="301"/>
    </location>
</feature>
<sequence>MEEEVKCPMCKQLFSNPVLLPCYHSVCLNCAVQIQQPVPPQQIVQQTSHGHNHAGFHSNGHNHSHASSTNFHGHSHHIVVTTATVHHQPSCNQSDSSISSGVSNHSSNSSSGAEDSDKASVLSETDSGVVVCSSRPNSYVGTPNMHGLLFPPIQSTAFCLSCPVCHKTVYFDDNGAHNLPKYRVMQNIVDRYVEARNLGMKCQLCEKNPKNASVMCEQCEIFYCEKCRESCHPTRGPFAKHSLVSATQGKASLKMKAGPLEYKCPDHPVESLGKYCILCKVPVCDGCMGERKHLGHEVQPIQSISKAQKTELSHNLQQLSEKAKTGTEFIQRLKSQTEKVNDNCSSMEGLVTTQVDAIIAALQQRKEELITYIRREKEYKLRSLKAEVSSLTHRLQQTTALIHFCIEALKETDPSAYLQIGSLLLARVAHLEVAWACDDDSVSSTDGSAIQISPGRTRSSVSSASSITGGYNSALFNPDFDLTLDDRSVLAAIRQLNFIQMKPPGPVQLIPEECTAENNSITVAWQPPPTSFVEGYVLEIDDGAGGTYREVYCGKETICTVDGLHFNSIYLARVKAFNSTGEGDYSEPITLRTAEVAWFSFDPSGAAHGARLSNENCTVTSDSYEPRVVLGSVGFARGVHYWEYTVDKYDASADPSFGVARLDVNKEEMLGKDDKGWGMYIDHQRSWFIHCGVHSCRTEGGITTGSTIGVLLDLDKRQITFYVNDEQQGPVAFTNLFGVFYPAVSLNCNVTVSVHTGLDLPSDSETSDSGTRC</sequence>
<keyword evidence="1" id="KW-0479">Metal-binding</keyword>
<keyword evidence="2 6" id="KW-0863">Zinc-finger</keyword>
<dbReference type="SUPFAM" id="SSF49899">
    <property type="entry name" value="Concanavalin A-like lectins/glucanases"/>
    <property type="match status" value="1"/>
</dbReference>
<dbReference type="Pfam" id="PF00643">
    <property type="entry name" value="zf-B_box"/>
    <property type="match status" value="1"/>
</dbReference>
<gene>
    <name evidence="11" type="ORF">ODALV1_LOCUS14786</name>
</gene>
<evidence type="ECO:0000256" key="3">
    <source>
        <dbReference type="ARBA" id="ARBA00022786"/>
    </source>
</evidence>
<dbReference type="SUPFAM" id="SSF57850">
    <property type="entry name" value="RING/U-box"/>
    <property type="match status" value="1"/>
</dbReference>
<dbReference type="CDD" id="cd00063">
    <property type="entry name" value="FN3"/>
    <property type="match status" value="1"/>
</dbReference>
<dbReference type="Pfam" id="PF00041">
    <property type="entry name" value="fn3"/>
    <property type="match status" value="1"/>
</dbReference>
<keyword evidence="12" id="KW-1185">Reference proteome</keyword>
<feature type="region of interest" description="Disordered" evidence="7">
    <location>
        <begin position="88"/>
        <end position="120"/>
    </location>
</feature>